<keyword evidence="2" id="KW-0472">Membrane</keyword>
<gene>
    <name evidence="4" type="ORF">AOQ84DRAFT_183488</name>
</gene>
<keyword evidence="2" id="KW-0812">Transmembrane</keyword>
<organism evidence="4 5">
    <name type="scientific">Glonium stellatum</name>
    <dbReference type="NCBI Taxonomy" id="574774"/>
    <lineage>
        <taxon>Eukaryota</taxon>
        <taxon>Fungi</taxon>
        <taxon>Dikarya</taxon>
        <taxon>Ascomycota</taxon>
        <taxon>Pezizomycotina</taxon>
        <taxon>Dothideomycetes</taxon>
        <taxon>Pleosporomycetidae</taxon>
        <taxon>Gloniales</taxon>
        <taxon>Gloniaceae</taxon>
        <taxon>Glonium</taxon>
    </lineage>
</organism>
<feature type="domain" description="DUF4396" evidence="3">
    <location>
        <begin position="231"/>
        <end position="370"/>
    </location>
</feature>
<feature type="region of interest" description="Disordered" evidence="1">
    <location>
        <begin position="79"/>
        <end position="98"/>
    </location>
</feature>
<sequence>MDMNSRDPLYNEPLALVIISTIFIGVATVFALWIALDIIWRKGWKTMMTIMIPVYVINALYLWPITLWTYLKYGRPPKPHHKAAIPQHTAHHPPHARAEEEFGETHLATKDEKKNELSGMGDSAARLQGMHPSHDMARQQHDTSNDQHHTKMHDMRDHLIDEHRAGNSTSGNDIGKHDPGSHVVEGHRMEGDNMDARNHIDHSMDGHGMSGHGIDSRHNMHDMENRPMFATVTIGVCHCGAGCVLGDIVGEWLVYGTGAAINGRSLWPAYLIDFAFALAFGIVFQYFSIAPMSGEYGPKTIWRAAKADVLSLAFFEIGLFGWMAIYQIAIWKWRLQTNTVTYWWMMQIGMFFGHWTAVPINYWLIGSGIKEPCA</sequence>
<feature type="region of interest" description="Disordered" evidence="1">
    <location>
        <begin position="111"/>
        <end position="150"/>
    </location>
</feature>
<accession>A0A8E2F700</accession>
<feature type="transmembrane region" description="Helical" evidence="2">
    <location>
        <begin position="309"/>
        <end position="330"/>
    </location>
</feature>
<reference evidence="4 5" key="1">
    <citation type="journal article" date="2016" name="Nat. Commun.">
        <title>Ectomycorrhizal ecology is imprinted in the genome of the dominant symbiotic fungus Cenococcum geophilum.</title>
        <authorList>
            <consortium name="DOE Joint Genome Institute"/>
            <person name="Peter M."/>
            <person name="Kohler A."/>
            <person name="Ohm R.A."/>
            <person name="Kuo A."/>
            <person name="Krutzmann J."/>
            <person name="Morin E."/>
            <person name="Arend M."/>
            <person name="Barry K.W."/>
            <person name="Binder M."/>
            <person name="Choi C."/>
            <person name="Clum A."/>
            <person name="Copeland A."/>
            <person name="Grisel N."/>
            <person name="Haridas S."/>
            <person name="Kipfer T."/>
            <person name="LaButti K."/>
            <person name="Lindquist E."/>
            <person name="Lipzen A."/>
            <person name="Maire R."/>
            <person name="Meier B."/>
            <person name="Mihaltcheva S."/>
            <person name="Molinier V."/>
            <person name="Murat C."/>
            <person name="Poggeler S."/>
            <person name="Quandt C.A."/>
            <person name="Sperisen C."/>
            <person name="Tritt A."/>
            <person name="Tisserant E."/>
            <person name="Crous P.W."/>
            <person name="Henrissat B."/>
            <person name="Nehls U."/>
            <person name="Egli S."/>
            <person name="Spatafora J.W."/>
            <person name="Grigoriev I.V."/>
            <person name="Martin F.M."/>
        </authorList>
    </citation>
    <scope>NUCLEOTIDE SEQUENCE [LARGE SCALE GENOMIC DNA]</scope>
    <source>
        <strain evidence="4 5">CBS 207.34</strain>
    </source>
</reference>
<proteinExistence type="predicted"/>
<evidence type="ECO:0000259" key="3">
    <source>
        <dbReference type="Pfam" id="PF14342"/>
    </source>
</evidence>
<dbReference type="EMBL" id="KV749021">
    <property type="protein sequence ID" value="OCL11631.1"/>
    <property type="molecule type" value="Genomic_DNA"/>
</dbReference>
<feature type="transmembrane region" description="Helical" evidence="2">
    <location>
        <begin position="12"/>
        <end position="36"/>
    </location>
</feature>
<feature type="transmembrane region" description="Helical" evidence="2">
    <location>
        <begin position="227"/>
        <end position="249"/>
    </location>
</feature>
<evidence type="ECO:0000256" key="1">
    <source>
        <dbReference type="SAM" id="MobiDB-lite"/>
    </source>
</evidence>
<feature type="transmembrane region" description="Helical" evidence="2">
    <location>
        <begin position="48"/>
        <end position="71"/>
    </location>
</feature>
<evidence type="ECO:0000256" key="2">
    <source>
        <dbReference type="SAM" id="Phobius"/>
    </source>
</evidence>
<feature type="compositionally biased region" description="Basic and acidic residues" evidence="1">
    <location>
        <begin position="132"/>
        <end position="150"/>
    </location>
</feature>
<dbReference type="InterPro" id="IPR025509">
    <property type="entry name" value="DUF4396"/>
</dbReference>
<keyword evidence="5" id="KW-1185">Reference proteome</keyword>
<feature type="transmembrane region" description="Helical" evidence="2">
    <location>
        <begin position="269"/>
        <end position="289"/>
    </location>
</feature>
<protein>
    <recommendedName>
        <fullName evidence="3">DUF4396 domain-containing protein</fullName>
    </recommendedName>
</protein>
<dbReference type="AlphaFoldDB" id="A0A8E2F700"/>
<evidence type="ECO:0000313" key="4">
    <source>
        <dbReference type="EMBL" id="OCL11631.1"/>
    </source>
</evidence>
<evidence type="ECO:0000313" key="5">
    <source>
        <dbReference type="Proteomes" id="UP000250140"/>
    </source>
</evidence>
<feature type="compositionally biased region" description="Basic residues" evidence="1">
    <location>
        <begin position="79"/>
        <end position="95"/>
    </location>
</feature>
<name>A0A8E2F700_9PEZI</name>
<keyword evidence="2" id="KW-1133">Transmembrane helix</keyword>
<dbReference type="Pfam" id="PF14342">
    <property type="entry name" value="DUF4396"/>
    <property type="match status" value="1"/>
</dbReference>
<dbReference type="OrthoDB" id="5398702at2759"/>
<feature type="transmembrane region" description="Helical" evidence="2">
    <location>
        <begin position="342"/>
        <end position="365"/>
    </location>
</feature>
<dbReference type="Proteomes" id="UP000250140">
    <property type="component" value="Unassembled WGS sequence"/>
</dbReference>